<sequence>MEFKEFLASDDSETGEDENDDAMEDRPEKKHKQQDLYRALLQSSEESDEDYLLYNKELSATYARQVTQKHRKGQEEPVPAQLPYDDKNEYSRSDKLSSEKDKYELSSLVRSIKMKSKQVQIPSKSKLSARSEKLQSKAR</sequence>
<comment type="caution">
    <text evidence="1">The sequence shown here is derived from an EMBL/GenBank/DDBJ whole genome shotgun (WGS) entry which is preliminary data.</text>
</comment>
<protein>
    <submittedName>
        <fullName evidence="1">Uncharacterized protein</fullName>
    </submittedName>
</protein>
<accession>A0ACC0I5J3</accession>
<evidence type="ECO:0000313" key="1">
    <source>
        <dbReference type="EMBL" id="KAI8020037.1"/>
    </source>
</evidence>
<evidence type="ECO:0000313" key="2">
    <source>
        <dbReference type="Proteomes" id="UP001060215"/>
    </source>
</evidence>
<organism evidence="1 2">
    <name type="scientific">Camellia lanceoleosa</name>
    <dbReference type="NCBI Taxonomy" id="1840588"/>
    <lineage>
        <taxon>Eukaryota</taxon>
        <taxon>Viridiplantae</taxon>
        <taxon>Streptophyta</taxon>
        <taxon>Embryophyta</taxon>
        <taxon>Tracheophyta</taxon>
        <taxon>Spermatophyta</taxon>
        <taxon>Magnoliopsida</taxon>
        <taxon>eudicotyledons</taxon>
        <taxon>Gunneridae</taxon>
        <taxon>Pentapetalae</taxon>
        <taxon>asterids</taxon>
        <taxon>Ericales</taxon>
        <taxon>Theaceae</taxon>
        <taxon>Camellia</taxon>
    </lineage>
</organism>
<dbReference type="EMBL" id="CM045759">
    <property type="protein sequence ID" value="KAI8020037.1"/>
    <property type="molecule type" value="Genomic_DNA"/>
</dbReference>
<gene>
    <name evidence="1" type="ORF">LOK49_LG04G01294</name>
</gene>
<name>A0ACC0I5J3_9ERIC</name>
<reference evidence="1 2" key="1">
    <citation type="journal article" date="2022" name="Plant J.">
        <title>Chromosome-level genome of Camellia lanceoleosa provides a valuable resource for understanding genome evolution and self-incompatibility.</title>
        <authorList>
            <person name="Gong W."/>
            <person name="Xiao S."/>
            <person name="Wang L."/>
            <person name="Liao Z."/>
            <person name="Chang Y."/>
            <person name="Mo W."/>
            <person name="Hu G."/>
            <person name="Li W."/>
            <person name="Zhao G."/>
            <person name="Zhu H."/>
            <person name="Hu X."/>
            <person name="Ji K."/>
            <person name="Xiang X."/>
            <person name="Song Q."/>
            <person name="Yuan D."/>
            <person name="Jin S."/>
            <person name="Zhang L."/>
        </authorList>
    </citation>
    <scope>NUCLEOTIDE SEQUENCE [LARGE SCALE GENOMIC DNA]</scope>
    <source>
        <strain evidence="1">SQ_2022a</strain>
    </source>
</reference>
<dbReference type="Proteomes" id="UP001060215">
    <property type="component" value="Chromosome 2"/>
</dbReference>
<keyword evidence="2" id="KW-1185">Reference proteome</keyword>
<proteinExistence type="predicted"/>